<protein>
    <submittedName>
        <fullName evidence="4">Glycolate oxidase subunit GlcE</fullName>
        <ecNumber evidence="4">1.1.99.14</ecNumber>
    </submittedName>
</protein>
<dbReference type="SUPFAM" id="SSF56176">
    <property type="entry name" value="FAD-binding/transporter-associated domain-like"/>
    <property type="match status" value="1"/>
</dbReference>
<evidence type="ECO:0000313" key="4">
    <source>
        <dbReference type="EMBL" id="NDP49010.1"/>
    </source>
</evidence>
<evidence type="ECO:0000259" key="3">
    <source>
        <dbReference type="PROSITE" id="PS51387"/>
    </source>
</evidence>
<keyword evidence="4" id="KW-0560">Oxidoreductase</keyword>
<dbReference type="InterPro" id="IPR016164">
    <property type="entry name" value="FAD-linked_Oxase-like_C"/>
</dbReference>
<evidence type="ECO:0000256" key="1">
    <source>
        <dbReference type="ARBA" id="ARBA00022630"/>
    </source>
</evidence>
<organism evidence="4 5">
    <name type="scientific">Sulfuriferula multivorans</name>
    <dbReference type="NCBI Taxonomy" id="1559896"/>
    <lineage>
        <taxon>Bacteria</taxon>
        <taxon>Pseudomonadati</taxon>
        <taxon>Pseudomonadota</taxon>
        <taxon>Betaproteobacteria</taxon>
        <taxon>Nitrosomonadales</taxon>
        <taxon>Sulfuricellaceae</taxon>
        <taxon>Sulfuriferula</taxon>
    </lineage>
</organism>
<dbReference type="SUPFAM" id="SSF55103">
    <property type="entry name" value="FAD-linked oxidases, C-terminal domain"/>
    <property type="match status" value="1"/>
</dbReference>
<keyword evidence="2" id="KW-0274">FAD</keyword>
<dbReference type="NCBIfam" id="NF008439">
    <property type="entry name" value="PRK11282.1"/>
    <property type="match status" value="1"/>
</dbReference>
<dbReference type="InterPro" id="IPR016166">
    <property type="entry name" value="FAD-bd_PCMH"/>
</dbReference>
<dbReference type="InterPro" id="IPR016169">
    <property type="entry name" value="FAD-bd_PCMH_sub2"/>
</dbReference>
<keyword evidence="1" id="KW-0285">Flavoprotein</keyword>
<dbReference type="GO" id="GO:0019154">
    <property type="term" value="F:glycolate dehydrogenase activity"/>
    <property type="evidence" value="ECO:0007669"/>
    <property type="project" value="UniProtKB-EC"/>
</dbReference>
<dbReference type="PANTHER" id="PTHR11748:SF103">
    <property type="entry name" value="GLYCOLATE OXIDASE SUBUNIT GLCE"/>
    <property type="match status" value="1"/>
</dbReference>
<dbReference type="Gene3D" id="3.30.465.10">
    <property type="match status" value="1"/>
</dbReference>
<dbReference type="InterPro" id="IPR006094">
    <property type="entry name" value="Oxid_FAD_bind_N"/>
</dbReference>
<dbReference type="Pfam" id="PF01565">
    <property type="entry name" value="FAD_binding_4"/>
    <property type="match status" value="1"/>
</dbReference>
<dbReference type="AlphaFoldDB" id="A0A7C9P8X9"/>
<sequence>MLNTLIERIRAAHADNTPLIIQGGGSKTFYGNADEGEILATRTLNGVVDYQPKELVLTAQSGTPLAEIEAHLAKHKQMLAFEPPHFGGGAATLGGSIAAGLSGPRRPYAGSARDFVLGVRMVDGTGQALRFGGQVIKNVAGYDVSRLMVGALGTLGLITEVSLKVLPCPGAESTLQFELDEAAAIVKMNTWAGLPLPLSATSWHAGLLTVRLSGARSAVHAAQAKLGGEAVNDAAAFWHRLRDQTTPFFDRRPSTLNQRLWRLAVKSTTPPLKLGDAQWIEWGGAVRWLVSDLPETKLREATQRCGGHATLFRGNAPVDGAFTPLAPALLTLHRNLKQRFDPKGIFNHGRLYPEF</sequence>
<dbReference type="Proteomes" id="UP000483432">
    <property type="component" value="Unassembled WGS sequence"/>
</dbReference>
<dbReference type="EC" id="1.1.99.14" evidence="4"/>
<dbReference type="InterPro" id="IPR036318">
    <property type="entry name" value="FAD-bd_PCMH-like_sf"/>
</dbReference>
<accession>A0A7C9P8X9</accession>
<evidence type="ECO:0000256" key="2">
    <source>
        <dbReference type="ARBA" id="ARBA00022827"/>
    </source>
</evidence>
<comment type="caution">
    <text evidence="4">The sequence shown here is derived from an EMBL/GenBank/DDBJ whole genome shotgun (WGS) entry which is preliminary data.</text>
</comment>
<dbReference type="PANTHER" id="PTHR11748">
    <property type="entry name" value="D-LACTATE DEHYDROGENASE"/>
    <property type="match status" value="1"/>
</dbReference>
<proteinExistence type="predicted"/>
<reference evidence="4 5" key="1">
    <citation type="submission" date="2019-09" db="EMBL/GenBank/DDBJ databases">
        <title>H2 Metabolism Revealed by Metagenomic Analysis in Subglacial Sediment of East Antarctica.</title>
        <authorList>
            <person name="Yang Z."/>
            <person name="Zhang Y."/>
            <person name="Lv Y."/>
            <person name="Yan W."/>
            <person name="Xiao X."/>
            <person name="Sun B."/>
            <person name="Ma H."/>
        </authorList>
    </citation>
    <scope>NUCLEOTIDE SEQUENCE [LARGE SCALE GENOMIC DNA]</scope>
    <source>
        <strain evidence="4">Bin2_2</strain>
    </source>
</reference>
<dbReference type="PROSITE" id="PS51387">
    <property type="entry name" value="FAD_PCMH"/>
    <property type="match status" value="1"/>
</dbReference>
<evidence type="ECO:0000313" key="5">
    <source>
        <dbReference type="Proteomes" id="UP000483432"/>
    </source>
</evidence>
<dbReference type="EMBL" id="JAAFGW010000193">
    <property type="protein sequence ID" value="NDP49010.1"/>
    <property type="molecule type" value="Genomic_DNA"/>
</dbReference>
<gene>
    <name evidence="4" type="primary">glcE</name>
    <name evidence="4" type="ORF">GZ085_11630</name>
</gene>
<dbReference type="GO" id="GO:0071949">
    <property type="term" value="F:FAD binding"/>
    <property type="evidence" value="ECO:0007669"/>
    <property type="project" value="InterPro"/>
</dbReference>
<name>A0A7C9P8X9_9PROT</name>
<feature type="domain" description="FAD-binding PCMH-type" evidence="3">
    <location>
        <begin position="1"/>
        <end position="168"/>
    </location>
</feature>